<dbReference type="Proteomes" id="UP000318571">
    <property type="component" value="Chromosome 2"/>
</dbReference>
<feature type="compositionally biased region" description="Polar residues" evidence="1">
    <location>
        <begin position="170"/>
        <end position="194"/>
    </location>
</feature>
<feature type="region of interest" description="Disordered" evidence="1">
    <location>
        <begin position="624"/>
        <end position="652"/>
    </location>
</feature>
<dbReference type="SMART" id="SM00332">
    <property type="entry name" value="PP2Cc"/>
    <property type="match status" value="1"/>
</dbReference>
<dbReference type="SUPFAM" id="SSF81606">
    <property type="entry name" value="PP2C-like"/>
    <property type="match status" value="1"/>
</dbReference>
<sequence>MPSIKQRVTGFIRQLSMPASATPATPRVGLTAASGHPPLADRPALGREPGPTPESPSGSGPGLHEASGPHDPLRAPQCFIKRYLSTGESHCPGPDILSGKTGHDLPILNLAELNGDIFAAFTGPEGGITSIVEGAELKNGPKSSSTLPEAAEDCEDFDYIDLDGLGHSVKSNHGGSKSLDQNQNPGVPLTTETVRGQRETSIESDYPELSGDILHWRSSIDQSHSIIHSSQMVARRLKLDLRNDTEAVIAGINHWYRPNNMATGQAITLYERHPYTAEHAGNPIADTFAIVARKNSAILVLGDGVNWGPKAALASRCAVHGCIEYLNQALFSSGAQKITTTQGVFQCLLRSFHAAHSLILREEAQLTTLTACAVLPVQDKERGEIFMACVCNVGDSLAYVYSPSNGHVREITQESHDIQSNRDMRDALGALGPVDGINPELSNLTCSLTEVHAGDIVFLTSDGVSDNFDPVVGKFCVPVKSNAEGMNRRKPKSASDSSLPTVEAYQRHELTLLRMEDILNHGPGSKSSKEPSSSTGRVNNSVELCHRMMDFCHRLTTAKRKVLEDPELYPDHTKHALPDSDATRLDQKLRRRKVCEKLAMVPGKLDHATIVAFTVEDRRQSLQNFNGTSSLPCNGTPQPVNSNKTEKGDESSNAAALLALLRAPCASSEDLTFRDEDEDDNEGLDQSSEATTPSDEIEEGVPRGLLSVTSSSPRSSHCGSLAVTPVHLPSKSAE</sequence>
<feature type="compositionally biased region" description="Low complexity" evidence="1">
    <location>
        <begin position="522"/>
        <end position="534"/>
    </location>
</feature>
<dbReference type="InterPro" id="IPR053287">
    <property type="entry name" value="PP2C-like_domain"/>
</dbReference>
<feature type="compositionally biased region" description="Low complexity" evidence="1">
    <location>
        <begin position="707"/>
        <end position="716"/>
    </location>
</feature>
<protein>
    <recommendedName>
        <fullName evidence="2">PPM-type phosphatase domain-containing protein</fullName>
    </recommendedName>
</protein>
<dbReference type="PANTHER" id="PTHR21586:SF0">
    <property type="entry name" value="PP2C-LIKE DOMAIN-CONTAINING PROTEIN CG9801"/>
    <property type="match status" value="1"/>
</dbReference>
<gene>
    <name evidence="3" type="ORF">TCAL_08318</name>
</gene>
<dbReference type="Pfam" id="PF13672">
    <property type="entry name" value="PP2C_2"/>
    <property type="match status" value="1"/>
</dbReference>
<dbReference type="AlphaFoldDB" id="A0A553P9W2"/>
<feature type="region of interest" description="Disordered" evidence="1">
    <location>
        <begin position="670"/>
        <end position="734"/>
    </location>
</feature>
<dbReference type="InterPro" id="IPR001932">
    <property type="entry name" value="PPM-type_phosphatase-like_dom"/>
</dbReference>
<dbReference type="EMBL" id="VCGU01000005">
    <property type="protein sequence ID" value="TRY74463.1"/>
    <property type="molecule type" value="Genomic_DNA"/>
</dbReference>
<dbReference type="Gene3D" id="3.60.40.10">
    <property type="entry name" value="PPM-type phosphatase domain"/>
    <property type="match status" value="1"/>
</dbReference>
<dbReference type="InterPro" id="IPR036457">
    <property type="entry name" value="PPM-type-like_dom_sf"/>
</dbReference>
<feature type="region of interest" description="Disordered" evidence="1">
    <location>
        <begin position="519"/>
        <end position="538"/>
    </location>
</feature>
<name>A0A553P9W2_TIGCA</name>
<evidence type="ECO:0000313" key="3">
    <source>
        <dbReference type="EMBL" id="TRY74463.1"/>
    </source>
</evidence>
<reference evidence="3 4" key="1">
    <citation type="journal article" date="2018" name="Nat. Ecol. Evol.">
        <title>Genomic signatures of mitonuclear coevolution across populations of Tigriopus californicus.</title>
        <authorList>
            <person name="Barreto F.S."/>
            <person name="Watson E.T."/>
            <person name="Lima T.G."/>
            <person name="Willett C.S."/>
            <person name="Edmands S."/>
            <person name="Li W."/>
            <person name="Burton R.S."/>
        </authorList>
    </citation>
    <scope>NUCLEOTIDE SEQUENCE [LARGE SCALE GENOMIC DNA]</scope>
    <source>
        <strain evidence="3 4">San Diego</strain>
    </source>
</reference>
<dbReference type="OrthoDB" id="2556847at2759"/>
<evidence type="ECO:0000256" key="1">
    <source>
        <dbReference type="SAM" id="MobiDB-lite"/>
    </source>
</evidence>
<dbReference type="PANTHER" id="PTHR21586">
    <property type="entry name" value="TIPA"/>
    <property type="match status" value="1"/>
</dbReference>
<feature type="compositionally biased region" description="Polar residues" evidence="1">
    <location>
        <begin position="684"/>
        <end position="694"/>
    </location>
</feature>
<evidence type="ECO:0000313" key="4">
    <source>
        <dbReference type="Proteomes" id="UP000318571"/>
    </source>
</evidence>
<comment type="caution">
    <text evidence="3">The sequence shown here is derived from an EMBL/GenBank/DDBJ whole genome shotgun (WGS) entry which is preliminary data.</text>
</comment>
<evidence type="ECO:0000259" key="2">
    <source>
        <dbReference type="PROSITE" id="PS51746"/>
    </source>
</evidence>
<feature type="domain" description="PPM-type phosphatase" evidence="2">
    <location>
        <begin position="268"/>
        <end position="615"/>
    </location>
</feature>
<organism evidence="3 4">
    <name type="scientific">Tigriopus californicus</name>
    <name type="common">Marine copepod</name>
    <dbReference type="NCBI Taxonomy" id="6832"/>
    <lineage>
        <taxon>Eukaryota</taxon>
        <taxon>Metazoa</taxon>
        <taxon>Ecdysozoa</taxon>
        <taxon>Arthropoda</taxon>
        <taxon>Crustacea</taxon>
        <taxon>Multicrustacea</taxon>
        <taxon>Hexanauplia</taxon>
        <taxon>Copepoda</taxon>
        <taxon>Harpacticoida</taxon>
        <taxon>Harpacticidae</taxon>
        <taxon>Tigriopus</taxon>
    </lineage>
</organism>
<keyword evidence="4" id="KW-1185">Reference proteome</keyword>
<feature type="region of interest" description="Disordered" evidence="1">
    <location>
        <begin position="170"/>
        <end position="204"/>
    </location>
</feature>
<dbReference type="STRING" id="6832.A0A553P9W2"/>
<accession>A0A553P9W2</accession>
<proteinExistence type="predicted"/>
<dbReference type="PROSITE" id="PS51746">
    <property type="entry name" value="PPM_2"/>
    <property type="match status" value="1"/>
</dbReference>
<feature type="compositionally biased region" description="Polar residues" evidence="1">
    <location>
        <begin position="624"/>
        <end position="643"/>
    </location>
</feature>
<feature type="region of interest" description="Disordered" evidence="1">
    <location>
        <begin position="1"/>
        <end position="74"/>
    </location>
</feature>